<keyword evidence="3" id="KW-1185">Reference proteome</keyword>
<sequence length="176" mass="19729">MPPTRVFGFAGWSGSGKTTLIEQLIPRFVLRGLKVSLIKHAHHLFDIDRPGKDSWRHREAGASEVLITSDQRWVLMHELRDEAEPDLKRQLERFSPCDLILVEGYKHADIPKLEVHRPSTGKPLLHPDDPNIVAIAADAPLASGVPLLDLNDPDAVAAFIIEYLESRHETRTAAVR</sequence>
<dbReference type="NCBIfam" id="TIGR00176">
    <property type="entry name" value="mobB"/>
    <property type="match status" value="1"/>
</dbReference>
<dbReference type="InterPro" id="IPR004435">
    <property type="entry name" value="MobB_dom"/>
</dbReference>
<dbReference type="OrthoDB" id="9804758at2"/>
<dbReference type="AlphaFoldDB" id="A0A5C8NYE0"/>
<dbReference type="GO" id="GO:0005525">
    <property type="term" value="F:GTP binding"/>
    <property type="evidence" value="ECO:0007669"/>
    <property type="project" value="InterPro"/>
</dbReference>
<feature type="domain" description="Molybdopterin-guanine dinucleotide biosynthesis protein B (MobB)" evidence="1">
    <location>
        <begin position="6"/>
        <end position="138"/>
    </location>
</feature>
<dbReference type="GO" id="GO:0006777">
    <property type="term" value="P:Mo-molybdopterin cofactor biosynthetic process"/>
    <property type="evidence" value="ECO:0007669"/>
    <property type="project" value="InterPro"/>
</dbReference>
<dbReference type="EMBL" id="VDUY01000003">
    <property type="protein sequence ID" value="TXL66092.1"/>
    <property type="molecule type" value="Genomic_DNA"/>
</dbReference>
<dbReference type="InterPro" id="IPR052539">
    <property type="entry name" value="MGD_biosynthesis_adapter"/>
</dbReference>
<name>A0A5C8NYE0_9BURK</name>
<dbReference type="Pfam" id="PF03205">
    <property type="entry name" value="MobB"/>
    <property type="match status" value="1"/>
</dbReference>
<reference evidence="2 3" key="1">
    <citation type="submission" date="2019-06" db="EMBL/GenBank/DDBJ databases">
        <title>Quisquiliibacterium sp. nov., isolated from a maize field.</title>
        <authorList>
            <person name="Lin S.-Y."/>
            <person name="Tsai C.-F."/>
            <person name="Young C.-C."/>
        </authorList>
    </citation>
    <scope>NUCLEOTIDE SEQUENCE [LARGE SCALE GENOMIC DNA]</scope>
    <source>
        <strain evidence="2 3">CC-CFT501</strain>
    </source>
</reference>
<dbReference type="RefSeq" id="WP_147704006.1">
    <property type="nucleotide sequence ID" value="NZ_VDUY01000003.1"/>
</dbReference>
<dbReference type="Gene3D" id="3.40.50.300">
    <property type="entry name" value="P-loop containing nucleotide triphosphate hydrolases"/>
    <property type="match status" value="1"/>
</dbReference>
<dbReference type="CDD" id="cd03116">
    <property type="entry name" value="MobB"/>
    <property type="match status" value="1"/>
</dbReference>
<proteinExistence type="predicted"/>
<comment type="caution">
    <text evidence="2">The sequence shown here is derived from an EMBL/GenBank/DDBJ whole genome shotgun (WGS) entry which is preliminary data.</text>
</comment>
<gene>
    <name evidence="2" type="primary">mobB</name>
    <name evidence="2" type="ORF">FHP08_08435</name>
</gene>
<evidence type="ECO:0000313" key="2">
    <source>
        <dbReference type="EMBL" id="TXL66092.1"/>
    </source>
</evidence>
<evidence type="ECO:0000313" key="3">
    <source>
        <dbReference type="Proteomes" id="UP000321548"/>
    </source>
</evidence>
<dbReference type="Proteomes" id="UP000321548">
    <property type="component" value="Unassembled WGS sequence"/>
</dbReference>
<dbReference type="PANTHER" id="PTHR40072">
    <property type="entry name" value="MOLYBDOPTERIN-GUANINE DINUCLEOTIDE BIOSYNTHESIS ADAPTER PROTEIN-RELATED"/>
    <property type="match status" value="1"/>
</dbReference>
<dbReference type="PANTHER" id="PTHR40072:SF1">
    <property type="entry name" value="MOLYBDOPTERIN-GUANINE DINUCLEOTIDE BIOSYNTHESIS ADAPTER PROTEIN"/>
    <property type="match status" value="1"/>
</dbReference>
<protein>
    <submittedName>
        <fullName evidence="2">Molybdopterin-guanine dinucleotide biosynthesis protein B</fullName>
    </submittedName>
</protein>
<organism evidence="2 3">
    <name type="scientific">Zeimonas arvi</name>
    <dbReference type="NCBI Taxonomy" id="2498847"/>
    <lineage>
        <taxon>Bacteria</taxon>
        <taxon>Pseudomonadati</taxon>
        <taxon>Pseudomonadota</taxon>
        <taxon>Betaproteobacteria</taxon>
        <taxon>Burkholderiales</taxon>
        <taxon>Burkholderiaceae</taxon>
        <taxon>Zeimonas</taxon>
    </lineage>
</organism>
<dbReference type="InterPro" id="IPR027417">
    <property type="entry name" value="P-loop_NTPase"/>
</dbReference>
<accession>A0A5C8NYE0</accession>
<evidence type="ECO:0000259" key="1">
    <source>
        <dbReference type="Pfam" id="PF03205"/>
    </source>
</evidence>
<dbReference type="SUPFAM" id="SSF52540">
    <property type="entry name" value="P-loop containing nucleoside triphosphate hydrolases"/>
    <property type="match status" value="1"/>
</dbReference>